<dbReference type="GO" id="GO:0005789">
    <property type="term" value="C:endoplasmic reticulum membrane"/>
    <property type="evidence" value="ECO:0007669"/>
    <property type="project" value="UniProtKB-SubCell"/>
</dbReference>
<comment type="catalytic activity">
    <reaction evidence="20">
        <text>(2E,6E)-farnesyl diphosphate + H2O = (2E,6E)-farnesyl phosphate + phosphate + H(+)</text>
        <dbReference type="Rhea" id="RHEA:48128"/>
        <dbReference type="ChEBI" id="CHEBI:15377"/>
        <dbReference type="ChEBI" id="CHEBI:15378"/>
        <dbReference type="ChEBI" id="CHEBI:43474"/>
        <dbReference type="ChEBI" id="CHEBI:88226"/>
        <dbReference type="ChEBI" id="CHEBI:175763"/>
    </reaction>
    <physiologicalReaction direction="left-to-right" evidence="20">
        <dbReference type="Rhea" id="RHEA:48129"/>
    </physiologicalReaction>
</comment>
<comment type="subcellular location">
    <subcellularLocation>
        <location evidence="2">Endoplasmic reticulum membrane</location>
        <topology evidence="2">Multi-pass membrane protein</topology>
    </subcellularLocation>
    <subcellularLocation>
        <location evidence="3">Nucleus inner membrane</location>
    </subcellularLocation>
</comment>
<keyword evidence="9" id="KW-0443">Lipid metabolism</keyword>
<reference evidence="26" key="1">
    <citation type="submission" date="2023-08" db="EMBL/GenBank/DDBJ databases">
        <title>Pelteobagrus vachellii genome.</title>
        <authorList>
            <person name="Liu H."/>
        </authorList>
    </citation>
    <scope>NUCLEOTIDE SEQUENCE</scope>
    <source>
        <strain evidence="26">PRFRI_2022a</strain>
        <tissue evidence="26">Muscle</tissue>
    </source>
</reference>
<feature type="domain" description="Phosphatidic acid phosphatase type 2/haloperoxidase" evidence="25">
    <location>
        <begin position="163"/>
        <end position="237"/>
    </location>
</feature>
<comment type="catalytic activity">
    <reaction evidence="14">
        <text>(2E,6E,10E)-geranylgeranyl phosphate + H2O = (2E,6E,10E)-geranylgeraniol + phosphate</text>
        <dbReference type="Rhea" id="RHEA:68016"/>
        <dbReference type="ChEBI" id="CHEBI:15377"/>
        <dbReference type="ChEBI" id="CHEBI:43474"/>
        <dbReference type="ChEBI" id="CHEBI:46762"/>
        <dbReference type="ChEBI" id="CHEBI:144936"/>
    </reaction>
    <physiologicalReaction direction="left-to-right" evidence="14">
        <dbReference type="Rhea" id="RHEA:68017"/>
    </physiologicalReaction>
</comment>
<feature type="compositionally biased region" description="Low complexity" evidence="23">
    <location>
        <begin position="15"/>
        <end position="35"/>
    </location>
</feature>
<evidence type="ECO:0000256" key="2">
    <source>
        <dbReference type="ARBA" id="ARBA00004477"/>
    </source>
</evidence>
<keyword evidence="5 24" id="KW-0812">Transmembrane</keyword>
<dbReference type="PANTHER" id="PTHR14969:SF18">
    <property type="entry name" value="POLYISOPRENOID DIPHOSPHATE_PHOSPHATE PHOSPHOHYDROLASE PLPP6"/>
    <property type="match status" value="1"/>
</dbReference>
<evidence type="ECO:0000256" key="11">
    <source>
        <dbReference type="ARBA" id="ARBA00023242"/>
    </source>
</evidence>
<protein>
    <recommendedName>
        <fullName evidence="16">Polyisoprenoid diphosphate/phosphate phosphohydrolase PLPP6</fullName>
        <ecNumber evidence="15">3.6.1.68</ecNumber>
    </recommendedName>
    <alternativeName>
        <fullName evidence="17">Phospholipid phosphatase 6</fullName>
    </alternativeName>
</protein>
<evidence type="ECO:0000256" key="14">
    <source>
        <dbReference type="ARBA" id="ARBA00036255"/>
    </source>
</evidence>
<evidence type="ECO:0000256" key="15">
    <source>
        <dbReference type="ARBA" id="ARBA00038898"/>
    </source>
</evidence>
<comment type="catalytic activity">
    <reaction evidence="13">
        <text>(2E)-geranyl phosphate + H2O = (2E)-geraniol + phosphate</text>
        <dbReference type="Rhea" id="RHEA:68020"/>
        <dbReference type="ChEBI" id="CHEBI:15377"/>
        <dbReference type="ChEBI" id="CHEBI:17447"/>
        <dbReference type="ChEBI" id="CHEBI:43474"/>
        <dbReference type="ChEBI" id="CHEBI:88107"/>
    </reaction>
    <physiologicalReaction direction="left-to-right" evidence="13">
        <dbReference type="Rhea" id="RHEA:68021"/>
    </physiologicalReaction>
</comment>
<evidence type="ECO:0000259" key="25">
    <source>
        <dbReference type="Pfam" id="PF01569"/>
    </source>
</evidence>
<keyword evidence="11" id="KW-0539">Nucleus</keyword>
<dbReference type="GO" id="GO:0005637">
    <property type="term" value="C:nuclear inner membrane"/>
    <property type="evidence" value="ECO:0007669"/>
    <property type="project" value="UniProtKB-SubCell"/>
</dbReference>
<comment type="catalytic activity">
    <reaction evidence="18">
        <text>presqualene phosphate + H2O = presqualene alcohol + phosphate</text>
        <dbReference type="Rhea" id="RHEA:68024"/>
        <dbReference type="ChEBI" id="CHEBI:15377"/>
        <dbReference type="ChEBI" id="CHEBI:43474"/>
        <dbReference type="ChEBI" id="CHEBI:176803"/>
        <dbReference type="ChEBI" id="CHEBI:176962"/>
    </reaction>
    <physiologicalReaction direction="left-to-right" evidence="18">
        <dbReference type="Rhea" id="RHEA:68025"/>
    </physiologicalReaction>
</comment>
<evidence type="ECO:0000256" key="5">
    <source>
        <dbReference type="ARBA" id="ARBA00022692"/>
    </source>
</evidence>
<dbReference type="GO" id="GO:0006629">
    <property type="term" value="P:lipid metabolic process"/>
    <property type="evidence" value="ECO:0007669"/>
    <property type="project" value="UniProtKB-KW"/>
</dbReference>
<sequence length="265" mass="28904">MRRNSAVAGNGRLELSASSSSSSSSSLLSSSSSARTRVLDSVSRRLSSSITSAPPGLVLSPRPSPSLPAVALRSLLAVDVWFSRRMALCAGKEAPLCGMRPLVKLVQLTGHAAPWLAITLYLVICSKTAEEKEVMINLFLALLLDHAVVRIVKRAVSFQHSEWFATLFPQSGSFPSGHATRVAMCARFLHTHLLSDCPMRFVLLFWTLLLALTQVMLGQHNVSGVLLALVMGYCHYSIVETCWLSVERLQDVLFATMGRHVTQRG</sequence>
<evidence type="ECO:0000256" key="19">
    <source>
        <dbReference type="ARBA" id="ARBA00048331"/>
    </source>
</evidence>
<feature type="region of interest" description="Disordered" evidence="23">
    <location>
        <begin position="1"/>
        <end position="35"/>
    </location>
</feature>
<name>A0AA88NI92_TACVA</name>
<comment type="catalytic activity">
    <reaction evidence="19">
        <text>presqualene diphosphate + H2O = presqualene phosphate + phosphate + H(+)</text>
        <dbReference type="Rhea" id="RHEA:67968"/>
        <dbReference type="ChEBI" id="CHEBI:15377"/>
        <dbReference type="ChEBI" id="CHEBI:15378"/>
        <dbReference type="ChEBI" id="CHEBI:43474"/>
        <dbReference type="ChEBI" id="CHEBI:57310"/>
        <dbReference type="ChEBI" id="CHEBI:176803"/>
    </reaction>
    <physiologicalReaction direction="left-to-right" evidence="19">
        <dbReference type="Rhea" id="RHEA:67969"/>
    </physiologicalReaction>
</comment>
<comment type="catalytic activity">
    <reaction evidence="21">
        <text>(2E,6E,10E)-geranylgeranyl diphosphate + H2O = (2E,6E,10E)-geranylgeranyl phosphate + phosphate + H(+)</text>
        <dbReference type="Rhea" id="RHEA:68008"/>
        <dbReference type="ChEBI" id="CHEBI:15377"/>
        <dbReference type="ChEBI" id="CHEBI:15378"/>
        <dbReference type="ChEBI" id="CHEBI:43474"/>
        <dbReference type="ChEBI" id="CHEBI:58756"/>
        <dbReference type="ChEBI" id="CHEBI:144936"/>
    </reaction>
    <physiologicalReaction direction="left-to-right" evidence="21">
        <dbReference type="Rhea" id="RHEA:68009"/>
    </physiologicalReaction>
</comment>
<comment type="similarity">
    <text evidence="4">Belongs to the PA-phosphatase related phosphoesterase family.</text>
</comment>
<evidence type="ECO:0000256" key="18">
    <source>
        <dbReference type="ARBA" id="ARBA00047907"/>
    </source>
</evidence>
<evidence type="ECO:0000313" key="27">
    <source>
        <dbReference type="Proteomes" id="UP001187315"/>
    </source>
</evidence>
<dbReference type="GO" id="GO:0042392">
    <property type="term" value="F:sphingosine-1-phosphate phosphatase activity"/>
    <property type="evidence" value="ECO:0007669"/>
    <property type="project" value="TreeGrafter"/>
</dbReference>
<dbReference type="PANTHER" id="PTHR14969">
    <property type="entry name" value="SPHINGOSINE-1-PHOSPHATE PHOSPHOHYDROLASE"/>
    <property type="match status" value="1"/>
</dbReference>
<evidence type="ECO:0000256" key="8">
    <source>
        <dbReference type="ARBA" id="ARBA00022989"/>
    </source>
</evidence>
<proteinExistence type="inferred from homology"/>
<comment type="catalytic activity">
    <reaction evidence="12">
        <text>(2E,6E)-farnesyl phosphate + H2O = (2E,6E)-farnesol + phosphate</text>
        <dbReference type="Rhea" id="RHEA:48132"/>
        <dbReference type="ChEBI" id="CHEBI:15377"/>
        <dbReference type="ChEBI" id="CHEBI:16619"/>
        <dbReference type="ChEBI" id="CHEBI:43474"/>
        <dbReference type="ChEBI" id="CHEBI:88226"/>
    </reaction>
    <physiologicalReaction direction="left-to-right" evidence="12">
        <dbReference type="Rhea" id="RHEA:48133"/>
    </physiologicalReaction>
</comment>
<evidence type="ECO:0000256" key="20">
    <source>
        <dbReference type="ARBA" id="ARBA00048426"/>
    </source>
</evidence>
<dbReference type="InterPro" id="IPR036938">
    <property type="entry name" value="PAP2/HPO_sf"/>
</dbReference>
<dbReference type="Gene3D" id="1.20.144.10">
    <property type="entry name" value="Phosphatidic acid phosphatase type 2/haloperoxidase"/>
    <property type="match status" value="1"/>
</dbReference>
<keyword evidence="27" id="KW-1185">Reference proteome</keyword>
<feature type="transmembrane region" description="Helical" evidence="24">
    <location>
        <begin position="225"/>
        <end position="246"/>
    </location>
</feature>
<keyword evidence="7" id="KW-0256">Endoplasmic reticulum</keyword>
<evidence type="ECO:0000313" key="26">
    <source>
        <dbReference type="EMBL" id="KAK2860106.1"/>
    </source>
</evidence>
<dbReference type="InterPro" id="IPR000326">
    <property type="entry name" value="PAP2/HPO"/>
</dbReference>
<evidence type="ECO:0000256" key="12">
    <source>
        <dbReference type="ARBA" id="ARBA00036036"/>
    </source>
</evidence>
<dbReference type="Pfam" id="PF01569">
    <property type="entry name" value="PAP2"/>
    <property type="match status" value="1"/>
</dbReference>
<comment type="caution">
    <text evidence="26">The sequence shown here is derived from an EMBL/GenBank/DDBJ whole genome shotgun (WGS) entry which is preliminary data.</text>
</comment>
<dbReference type="EMBL" id="JAVHJS010000004">
    <property type="protein sequence ID" value="KAK2860106.1"/>
    <property type="molecule type" value="Genomic_DNA"/>
</dbReference>
<dbReference type="SUPFAM" id="SSF48317">
    <property type="entry name" value="Acid phosphatase/Vanadium-dependent haloperoxidase"/>
    <property type="match status" value="1"/>
</dbReference>
<evidence type="ECO:0000256" key="7">
    <source>
        <dbReference type="ARBA" id="ARBA00022824"/>
    </source>
</evidence>
<feature type="transmembrane region" description="Helical" evidence="24">
    <location>
        <begin position="201"/>
        <end position="219"/>
    </location>
</feature>
<evidence type="ECO:0000256" key="21">
    <source>
        <dbReference type="ARBA" id="ARBA00048595"/>
    </source>
</evidence>
<evidence type="ECO:0000256" key="16">
    <source>
        <dbReference type="ARBA" id="ARBA00040581"/>
    </source>
</evidence>
<dbReference type="EC" id="3.6.1.68" evidence="15"/>
<dbReference type="Proteomes" id="UP001187315">
    <property type="component" value="Unassembled WGS sequence"/>
</dbReference>
<organism evidence="26 27">
    <name type="scientific">Tachysurus vachellii</name>
    <name type="common">Darkbarbel catfish</name>
    <name type="synonym">Pelteobagrus vachellii</name>
    <dbReference type="NCBI Taxonomy" id="175792"/>
    <lineage>
        <taxon>Eukaryota</taxon>
        <taxon>Metazoa</taxon>
        <taxon>Chordata</taxon>
        <taxon>Craniata</taxon>
        <taxon>Vertebrata</taxon>
        <taxon>Euteleostomi</taxon>
        <taxon>Actinopterygii</taxon>
        <taxon>Neopterygii</taxon>
        <taxon>Teleostei</taxon>
        <taxon>Ostariophysi</taxon>
        <taxon>Siluriformes</taxon>
        <taxon>Bagridae</taxon>
        <taxon>Tachysurus</taxon>
    </lineage>
</organism>
<evidence type="ECO:0000256" key="3">
    <source>
        <dbReference type="ARBA" id="ARBA00004540"/>
    </source>
</evidence>
<comment type="catalytic activity">
    <reaction evidence="22">
        <text>(2E)-geranyl diphosphate + H2O = (2E)-geranyl phosphate + phosphate + H(+)</text>
        <dbReference type="Rhea" id="RHEA:47944"/>
        <dbReference type="ChEBI" id="CHEBI:15377"/>
        <dbReference type="ChEBI" id="CHEBI:15378"/>
        <dbReference type="ChEBI" id="CHEBI:43474"/>
        <dbReference type="ChEBI" id="CHEBI:58057"/>
        <dbReference type="ChEBI" id="CHEBI:88107"/>
        <dbReference type="EC" id="3.6.1.68"/>
    </reaction>
    <physiologicalReaction direction="left-to-right" evidence="22">
        <dbReference type="Rhea" id="RHEA:47945"/>
    </physiologicalReaction>
</comment>
<evidence type="ECO:0000256" key="17">
    <source>
        <dbReference type="ARBA" id="ARBA00042093"/>
    </source>
</evidence>
<keyword evidence="10 24" id="KW-0472">Membrane</keyword>
<accession>A0AA88NI92</accession>
<keyword evidence="6" id="KW-0378">Hydrolase</keyword>
<evidence type="ECO:0000256" key="13">
    <source>
        <dbReference type="ARBA" id="ARBA00036169"/>
    </source>
</evidence>
<evidence type="ECO:0000256" key="4">
    <source>
        <dbReference type="ARBA" id="ARBA00008816"/>
    </source>
</evidence>
<dbReference type="AlphaFoldDB" id="A0AA88NI92"/>
<evidence type="ECO:0000256" key="10">
    <source>
        <dbReference type="ARBA" id="ARBA00023136"/>
    </source>
</evidence>
<evidence type="ECO:0000256" key="23">
    <source>
        <dbReference type="SAM" id="MobiDB-lite"/>
    </source>
</evidence>
<gene>
    <name evidence="26" type="ORF">Q7C36_004272</name>
</gene>
<evidence type="ECO:0000256" key="24">
    <source>
        <dbReference type="SAM" id="Phobius"/>
    </source>
</evidence>
<evidence type="ECO:0000256" key="22">
    <source>
        <dbReference type="ARBA" id="ARBA00049227"/>
    </source>
</evidence>
<evidence type="ECO:0000256" key="9">
    <source>
        <dbReference type="ARBA" id="ARBA00023098"/>
    </source>
</evidence>
<keyword evidence="8 24" id="KW-1133">Transmembrane helix</keyword>
<evidence type="ECO:0000256" key="1">
    <source>
        <dbReference type="ARBA" id="ARBA00001611"/>
    </source>
</evidence>
<evidence type="ECO:0000256" key="6">
    <source>
        <dbReference type="ARBA" id="ARBA00022801"/>
    </source>
</evidence>
<comment type="catalytic activity">
    <reaction evidence="1">
        <text>1,2-dihexadecanoyl-sn-glycero-3-phosphate + H2O = 1,2-dihexadecanoyl-sn-glycerol + phosphate</text>
        <dbReference type="Rhea" id="RHEA:43236"/>
        <dbReference type="ChEBI" id="CHEBI:15377"/>
        <dbReference type="ChEBI" id="CHEBI:43474"/>
        <dbReference type="ChEBI" id="CHEBI:72859"/>
        <dbReference type="ChEBI" id="CHEBI:82929"/>
    </reaction>
    <physiologicalReaction direction="left-to-right" evidence="1">
        <dbReference type="Rhea" id="RHEA:43237"/>
    </physiologicalReaction>
</comment>